<dbReference type="Pfam" id="PF19961">
    <property type="entry name" value="EAD8"/>
    <property type="match status" value="1"/>
</dbReference>
<dbReference type="PRINTS" id="PR00364">
    <property type="entry name" value="DISEASERSIST"/>
</dbReference>
<dbReference type="InterPro" id="IPR002182">
    <property type="entry name" value="NB-ARC"/>
</dbReference>
<accession>A0A8J7HNX0</accession>
<feature type="domain" description="Effector-associated" evidence="2">
    <location>
        <begin position="7"/>
        <end position="99"/>
    </location>
</feature>
<feature type="domain" description="NB-ARC" evidence="1">
    <location>
        <begin position="148"/>
        <end position="250"/>
    </location>
</feature>
<dbReference type="Pfam" id="PF00931">
    <property type="entry name" value="NB-ARC"/>
    <property type="match status" value="1"/>
</dbReference>
<evidence type="ECO:0000313" key="3">
    <source>
        <dbReference type="EMBL" id="MBH8562927.1"/>
    </source>
</evidence>
<organism evidence="3 4">
    <name type="scientific">Amazonocrinis nigriterrae CENA67</name>
    <dbReference type="NCBI Taxonomy" id="2794033"/>
    <lineage>
        <taxon>Bacteria</taxon>
        <taxon>Bacillati</taxon>
        <taxon>Cyanobacteriota</taxon>
        <taxon>Cyanophyceae</taxon>
        <taxon>Nostocales</taxon>
        <taxon>Nostocaceae</taxon>
        <taxon>Amazonocrinis</taxon>
        <taxon>Amazonocrinis nigriterrae</taxon>
    </lineage>
</organism>
<evidence type="ECO:0000259" key="2">
    <source>
        <dbReference type="Pfam" id="PF19961"/>
    </source>
</evidence>
<dbReference type="SUPFAM" id="SSF52540">
    <property type="entry name" value="P-loop containing nucleoside triphosphate hydrolases"/>
    <property type="match status" value="1"/>
</dbReference>
<evidence type="ECO:0000259" key="1">
    <source>
        <dbReference type="Pfam" id="PF00931"/>
    </source>
</evidence>
<sequence length="559" mass="64985">MLSLDAKIINELVDILKYFLEYESQRHNFLTLVFGANHPILQQIDFQGSIINFIPNMVRTLLAYGKSSSGKQALSVLLEYVKQQVGIDEQQRIDRLIANIVLETTLQSSKIVSKPTSQLLNNNDFISQEYLGEAGNIFLRTFIGRKEELEELEQLIINGQNRLITLVGMAGIGKSRLAAQLTQIVKHRFDYVIWKNLRIASSFEEFITSLVDFISVNYDEQPSPSSDRITYIINFLKDNKCLIIFDDLTEILYTSNNNIIYQEKWLKFALFLEKLIIKNHQSFIIITCHQVPQDLEYQKIRKYYTLFDLKGLKLADIQKIFQNLYLYTEEQAEDNWQSLVNYYGGNPTVLEIVSKKITNNYDGNISLFIEEYFRHGNNQVSEEINAFLNKHFNSLSDDEKQVMFLLTIENESMSFQKLRGFIGSNTNSCLNKLEFLSLIKKDQSGYYSQVPMVMDYVNQKLIDSIVTEICNYGQSHQLKFLNEYYLINPQAKDYLKDVQKRRILQPVIRELIIKFGGNLAIQERLKEILYDWQTEQPIYGYIGGNITNLLLELNAKQTS</sequence>
<dbReference type="InterPro" id="IPR045437">
    <property type="entry name" value="EAD8"/>
</dbReference>
<name>A0A8J7HNX0_9NOST</name>
<protein>
    <submittedName>
        <fullName evidence="3">NACHT domain-containing protein</fullName>
    </submittedName>
</protein>
<dbReference type="RefSeq" id="WP_198124826.1">
    <property type="nucleotide sequence ID" value="NZ_JAECZC010000017.1"/>
</dbReference>
<dbReference type="PANTHER" id="PTHR47691">
    <property type="entry name" value="REGULATOR-RELATED"/>
    <property type="match status" value="1"/>
</dbReference>
<dbReference type="PANTHER" id="PTHR47691:SF3">
    <property type="entry name" value="HTH-TYPE TRANSCRIPTIONAL REGULATOR RV0890C-RELATED"/>
    <property type="match status" value="1"/>
</dbReference>
<comment type="caution">
    <text evidence="3">The sequence shown here is derived from an EMBL/GenBank/DDBJ whole genome shotgun (WGS) entry which is preliminary data.</text>
</comment>
<dbReference type="EMBL" id="JAECZC010000017">
    <property type="protein sequence ID" value="MBH8562927.1"/>
    <property type="molecule type" value="Genomic_DNA"/>
</dbReference>
<reference evidence="3 4" key="1">
    <citation type="journal article" date="2021" name="Int. J. Syst. Evol. Microbiol.">
        <title>Amazonocrinis nigriterrae gen. nov., sp. nov., Atlanticothrix silvestris gen. nov., sp. nov. and Dendronalium phyllosphericum gen. nov., sp. nov., nostocacean cyanobacteria from Brazilian environments.</title>
        <authorList>
            <person name="Alvarenga D.O."/>
            <person name="Andreote A.P.D."/>
            <person name="Branco L.H.Z."/>
            <person name="Delbaje E."/>
            <person name="Cruz R.B."/>
            <person name="Varani A.M."/>
            <person name="Fiore M.F."/>
        </authorList>
    </citation>
    <scope>NUCLEOTIDE SEQUENCE [LARGE SCALE GENOMIC DNA]</scope>
    <source>
        <strain evidence="3 4">CENA67</strain>
    </source>
</reference>
<dbReference type="Proteomes" id="UP000632766">
    <property type="component" value="Unassembled WGS sequence"/>
</dbReference>
<dbReference type="InterPro" id="IPR027417">
    <property type="entry name" value="P-loop_NTPase"/>
</dbReference>
<dbReference type="GO" id="GO:0043531">
    <property type="term" value="F:ADP binding"/>
    <property type="evidence" value="ECO:0007669"/>
    <property type="project" value="InterPro"/>
</dbReference>
<proteinExistence type="predicted"/>
<dbReference type="AlphaFoldDB" id="A0A8J7HNX0"/>
<dbReference type="Gene3D" id="3.40.50.300">
    <property type="entry name" value="P-loop containing nucleotide triphosphate hydrolases"/>
    <property type="match status" value="1"/>
</dbReference>
<gene>
    <name evidence="3" type="ORF">I8748_12170</name>
</gene>
<keyword evidence="4" id="KW-1185">Reference proteome</keyword>
<evidence type="ECO:0000313" key="4">
    <source>
        <dbReference type="Proteomes" id="UP000632766"/>
    </source>
</evidence>